<organism evidence="8 9">
    <name type="scientific">Prochlorococcus marinus (strain MIT 9211)</name>
    <dbReference type="NCBI Taxonomy" id="93059"/>
    <lineage>
        <taxon>Bacteria</taxon>
        <taxon>Bacillati</taxon>
        <taxon>Cyanobacteriota</taxon>
        <taxon>Cyanophyceae</taxon>
        <taxon>Synechococcales</taxon>
        <taxon>Prochlorococcaceae</taxon>
        <taxon>Prochlorococcus</taxon>
    </lineage>
</organism>
<keyword evidence="6" id="KW-0812">Transmembrane</keyword>
<dbReference type="PROSITE" id="PS50903">
    <property type="entry name" value="RUBREDOXIN_LIKE"/>
    <property type="match status" value="1"/>
</dbReference>
<proteinExistence type="predicted"/>
<keyword evidence="4" id="KW-0408">Iron</keyword>
<name>A9BDU2_PROM4</name>
<keyword evidence="3" id="KW-0249">Electron transport</keyword>
<dbReference type="HOGENOM" id="CLU_083159_2_1_3"/>
<dbReference type="InterPro" id="IPR024934">
    <property type="entry name" value="Rubredoxin-like_dom"/>
</dbReference>
<dbReference type="EMBL" id="CP000878">
    <property type="protein sequence ID" value="ABX08252.1"/>
    <property type="molecule type" value="Genomic_DNA"/>
</dbReference>
<dbReference type="STRING" id="93059.P9211_03211"/>
<evidence type="ECO:0000313" key="8">
    <source>
        <dbReference type="EMBL" id="ABX08252.1"/>
    </source>
</evidence>
<evidence type="ECO:0000259" key="7">
    <source>
        <dbReference type="PROSITE" id="PS50903"/>
    </source>
</evidence>
<feature type="transmembrane region" description="Helical" evidence="6">
    <location>
        <begin position="124"/>
        <end position="143"/>
    </location>
</feature>
<dbReference type="AlphaFoldDB" id="A9BDU2"/>
<accession>A9BDU2</accession>
<evidence type="ECO:0000256" key="5">
    <source>
        <dbReference type="SAM" id="MobiDB-lite"/>
    </source>
</evidence>
<dbReference type="PANTHER" id="PTHR47627">
    <property type="entry name" value="RUBREDOXIN"/>
    <property type="match status" value="1"/>
</dbReference>
<evidence type="ECO:0000256" key="4">
    <source>
        <dbReference type="ARBA" id="ARBA00023004"/>
    </source>
</evidence>
<feature type="region of interest" description="Disordered" evidence="5">
    <location>
        <begin position="1"/>
        <end position="27"/>
    </location>
</feature>
<evidence type="ECO:0000256" key="1">
    <source>
        <dbReference type="ARBA" id="ARBA00022448"/>
    </source>
</evidence>
<dbReference type="RefSeq" id="WP_012194877.1">
    <property type="nucleotide sequence ID" value="NC_009976.1"/>
</dbReference>
<reference evidence="8 9" key="1">
    <citation type="journal article" date="2007" name="PLoS Genet.">
        <title>Patterns and implications of gene gain and loss in the evolution of Prochlorococcus.</title>
        <authorList>
            <person name="Kettler G.C."/>
            <person name="Martiny A.C."/>
            <person name="Huang K."/>
            <person name="Zucker J."/>
            <person name="Coleman M.L."/>
            <person name="Rodrigue S."/>
            <person name="Chen F."/>
            <person name="Lapidus A."/>
            <person name="Ferriera S."/>
            <person name="Johnson J."/>
            <person name="Steglich C."/>
            <person name="Church G.M."/>
            <person name="Richardson P."/>
            <person name="Chisholm S.W."/>
        </authorList>
    </citation>
    <scope>NUCLEOTIDE SEQUENCE [LARGE SCALE GENOMIC DNA]</scope>
    <source>
        <strain evidence="9">MIT 9211</strain>
    </source>
</reference>
<evidence type="ECO:0000256" key="3">
    <source>
        <dbReference type="ARBA" id="ARBA00022982"/>
    </source>
</evidence>
<dbReference type="PANTHER" id="PTHR47627:SF1">
    <property type="entry name" value="RUBREDOXIN-1-RELATED"/>
    <property type="match status" value="1"/>
</dbReference>
<dbReference type="SUPFAM" id="SSF57802">
    <property type="entry name" value="Rubredoxin-like"/>
    <property type="match status" value="1"/>
</dbReference>
<evidence type="ECO:0000256" key="2">
    <source>
        <dbReference type="ARBA" id="ARBA00022723"/>
    </source>
</evidence>
<keyword evidence="6" id="KW-0472">Membrane</keyword>
<dbReference type="KEGG" id="pmj:P9211_03211"/>
<protein>
    <submittedName>
        <fullName evidence="8">Rubredoxin</fullName>
    </submittedName>
</protein>
<keyword evidence="9" id="KW-1185">Reference proteome</keyword>
<feature type="domain" description="Rubredoxin-like" evidence="7">
    <location>
        <begin position="42"/>
        <end position="94"/>
    </location>
</feature>
<dbReference type="eggNOG" id="COG1773">
    <property type="taxonomic scope" value="Bacteria"/>
</dbReference>
<dbReference type="Pfam" id="PF00301">
    <property type="entry name" value="Rubredoxin"/>
    <property type="match status" value="1"/>
</dbReference>
<dbReference type="Proteomes" id="UP000000788">
    <property type="component" value="Chromosome"/>
</dbReference>
<dbReference type="GO" id="GO:0005506">
    <property type="term" value="F:iron ion binding"/>
    <property type="evidence" value="ECO:0007669"/>
    <property type="project" value="InterPro"/>
</dbReference>
<feature type="compositionally biased region" description="Basic and acidic residues" evidence="5">
    <location>
        <begin position="1"/>
        <end position="14"/>
    </location>
</feature>
<dbReference type="GO" id="GO:0043448">
    <property type="term" value="P:alkane catabolic process"/>
    <property type="evidence" value="ECO:0007669"/>
    <property type="project" value="TreeGrafter"/>
</dbReference>
<dbReference type="InterPro" id="IPR024935">
    <property type="entry name" value="Rubredoxin_dom"/>
</dbReference>
<gene>
    <name evidence="8" type="ordered locus">P9211_03211</name>
</gene>
<evidence type="ECO:0000256" key="6">
    <source>
        <dbReference type="SAM" id="Phobius"/>
    </source>
</evidence>
<dbReference type="Gene3D" id="2.20.28.10">
    <property type="match status" value="1"/>
</dbReference>
<keyword evidence="2" id="KW-0479">Metal-binding</keyword>
<dbReference type="InterPro" id="IPR050526">
    <property type="entry name" value="Rubredoxin_ET"/>
</dbReference>
<evidence type="ECO:0000313" key="9">
    <source>
        <dbReference type="Proteomes" id="UP000000788"/>
    </source>
</evidence>
<dbReference type="GO" id="GO:0009055">
    <property type="term" value="F:electron transfer activity"/>
    <property type="evidence" value="ECO:0007669"/>
    <property type="project" value="TreeGrafter"/>
</dbReference>
<sequence>MVSDESKTALDRDPANPIGKDSIDADQMKDQVLSDFKQDLREHRFECRECGYIYDPKEGLSKYKISKGTAFIDLDKQKFRCPVCRSGFEAYKDIGAAFQPIEGFEENIKYGFGFNTLPPGQKNVLIFGGLALMAACFLSLYSLH</sequence>
<keyword evidence="1" id="KW-0813">Transport</keyword>
<keyword evidence="6" id="KW-1133">Transmembrane helix</keyword>